<accession>A0A2G9ZKH5</accession>
<sequence length="87" mass="9667">MISIILGLLIAAAGLLMVVKSESLYDNFGSIEFFERYFHLQGGGRFGYKLIGIMIIFIGILMFTHLLSGFLLWILGPMIRVMGGPPE</sequence>
<keyword evidence="1" id="KW-1133">Transmembrane helix</keyword>
<evidence type="ECO:0000256" key="1">
    <source>
        <dbReference type="SAM" id="Phobius"/>
    </source>
</evidence>
<evidence type="ECO:0000313" key="2">
    <source>
        <dbReference type="EMBL" id="PIP33601.1"/>
    </source>
</evidence>
<feature type="transmembrane region" description="Helical" evidence="1">
    <location>
        <begin position="50"/>
        <end position="75"/>
    </location>
</feature>
<evidence type="ECO:0000313" key="3">
    <source>
        <dbReference type="Proteomes" id="UP000230729"/>
    </source>
</evidence>
<gene>
    <name evidence="2" type="ORF">COX22_03450</name>
</gene>
<reference evidence="2 3" key="1">
    <citation type="submission" date="2017-09" db="EMBL/GenBank/DDBJ databases">
        <title>Depth-based differentiation of microbial function through sediment-hosted aquifers and enrichment of novel symbionts in the deep terrestrial subsurface.</title>
        <authorList>
            <person name="Probst A.J."/>
            <person name="Ladd B."/>
            <person name="Jarett J.K."/>
            <person name="Geller-Mcgrath D.E."/>
            <person name="Sieber C.M."/>
            <person name="Emerson J.B."/>
            <person name="Anantharaman K."/>
            <person name="Thomas B.C."/>
            <person name="Malmstrom R."/>
            <person name="Stieglmeier M."/>
            <person name="Klingl A."/>
            <person name="Woyke T."/>
            <person name="Ryan C.M."/>
            <person name="Banfield J.F."/>
        </authorList>
    </citation>
    <scope>NUCLEOTIDE SEQUENCE [LARGE SCALE GENOMIC DNA]</scope>
    <source>
        <strain evidence="2">CG23_combo_of_CG06-09_8_20_14_all_49_15</strain>
    </source>
</reference>
<keyword evidence="1" id="KW-0472">Membrane</keyword>
<dbReference type="AlphaFoldDB" id="A0A2G9ZKH5"/>
<protein>
    <submittedName>
        <fullName evidence="2">Uncharacterized protein</fullName>
    </submittedName>
</protein>
<comment type="caution">
    <text evidence="2">The sequence shown here is derived from an EMBL/GenBank/DDBJ whole genome shotgun (WGS) entry which is preliminary data.</text>
</comment>
<proteinExistence type="predicted"/>
<organism evidence="2 3">
    <name type="scientific">Candidatus Falkowbacteria bacterium CG23_combo_of_CG06-09_8_20_14_all_49_15</name>
    <dbReference type="NCBI Taxonomy" id="1974572"/>
    <lineage>
        <taxon>Bacteria</taxon>
        <taxon>Candidatus Falkowiibacteriota</taxon>
    </lineage>
</organism>
<name>A0A2G9ZKH5_9BACT</name>
<keyword evidence="1" id="KW-0812">Transmembrane</keyword>
<dbReference type="Proteomes" id="UP000230729">
    <property type="component" value="Unassembled WGS sequence"/>
</dbReference>
<dbReference type="EMBL" id="PCSD01000083">
    <property type="protein sequence ID" value="PIP33601.1"/>
    <property type="molecule type" value="Genomic_DNA"/>
</dbReference>